<feature type="non-terminal residue" evidence="1">
    <location>
        <position position="285"/>
    </location>
</feature>
<keyword evidence="2" id="KW-1185">Reference proteome</keyword>
<name>A0ACC3DEE3_9PEZI</name>
<proteinExistence type="predicted"/>
<comment type="caution">
    <text evidence="1">The sequence shown here is derived from an EMBL/GenBank/DDBJ whole genome shotgun (WGS) entry which is preliminary data.</text>
</comment>
<organism evidence="1 2">
    <name type="scientific">Coniosporium uncinatum</name>
    <dbReference type="NCBI Taxonomy" id="93489"/>
    <lineage>
        <taxon>Eukaryota</taxon>
        <taxon>Fungi</taxon>
        <taxon>Dikarya</taxon>
        <taxon>Ascomycota</taxon>
        <taxon>Pezizomycotina</taxon>
        <taxon>Dothideomycetes</taxon>
        <taxon>Dothideomycetes incertae sedis</taxon>
        <taxon>Coniosporium</taxon>
    </lineage>
</organism>
<evidence type="ECO:0000313" key="1">
    <source>
        <dbReference type="EMBL" id="KAK3065978.1"/>
    </source>
</evidence>
<gene>
    <name evidence="1" type="ORF">LTS18_002170</name>
</gene>
<reference evidence="1" key="1">
    <citation type="submission" date="2024-09" db="EMBL/GenBank/DDBJ databases">
        <title>Black Yeasts Isolated from many extreme environments.</title>
        <authorList>
            <person name="Coleine C."/>
            <person name="Stajich J.E."/>
            <person name="Selbmann L."/>
        </authorList>
    </citation>
    <scope>NUCLEOTIDE SEQUENCE</scope>
    <source>
        <strain evidence="1">CCFEE 5737</strain>
    </source>
</reference>
<dbReference type="EMBL" id="JAWDJW010006086">
    <property type="protein sequence ID" value="KAK3065978.1"/>
    <property type="molecule type" value="Genomic_DNA"/>
</dbReference>
<evidence type="ECO:0000313" key="2">
    <source>
        <dbReference type="Proteomes" id="UP001186974"/>
    </source>
</evidence>
<protein>
    <submittedName>
        <fullName evidence="1">Uncharacterized protein</fullName>
    </submittedName>
</protein>
<dbReference type="Proteomes" id="UP001186974">
    <property type="component" value="Unassembled WGS sequence"/>
</dbReference>
<sequence>MVWSHEHKAHFKAKVKHIVERMIRRFGVEVVEKNTPEADRKLIANIRKTRERRKKKGKGEGEESDEEDLPEQGKRKGKFESEFDEAIYGSEDDESVVDGGSDNEAAPARRGGGREKGAKSAQTYIVEDEDEPLDLLDRKALGNISSTRPLKAQQPPSKKKNAKVNVDGKLVIGEDDEDEEMADLDGGAEPGDGTLEGGINAYVDAIRGKDAARRGQKGKLKFSNKRDRGDDGDGEVDEEVARKIGEQRREDRGRGRGGFRGSARGGRGDRADRGGSGGRGGRGGR</sequence>
<accession>A0ACC3DEE3</accession>